<dbReference type="Pfam" id="PF12780">
    <property type="entry name" value="AAA_8"/>
    <property type="match status" value="1"/>
</dbReference>
<evidence type="ECO:0000313" key="5">
    <source>
        <dbReference type="EMBL" id="CAK9034678.1"/>
    </source>
</evidence>
<sequence>MILPNPALPGYMRSLGLEELKFNDEASNLLAALADALSQLLSAAREGKKEVQLGPYQVRCTRKPKVFFFVLPASLPKSLVLELRPIAVAEPPKARIVQVLLELEGFDAQASEKLATGLLARADDIVNNGAVGQKYTSCGLQRLRVAIAAAGEALRREEGMSGVVLAAAAALVPGEGSSHRRSWLGPSGNPVLAEQSKLLSELAVAEEDVSGQHAEDAWQADTDQFVQRVEAFCTTSGLSPGKKTQLKHREVLHVALAALEVFQHINKGHATVLLGPACCGKSVVLKAVQAAGHCPGTIETSKPQLCLWYLYPQALADDQGEGCGFDQMLPCLLETITQRHANTHAELATEQEGEPLRQSRVQDLIVFDGEMDETWMEQVWPLVQKRQMLTSGRSMALPSSAELIFETRRLDRASPSFCASCALCPLEDTVGIKELLEAFGERIAKGFAGRAARLHSRILLAWLSRLASNIQEDLRGVDESMNEMVTAQQLLHLLEVTWRTVLPMDLEANDDGEELWESEITLLEVWSIYCAAWVLGGPLDTSLRRRLGSWLLQKSEGANGLPHGLAALQQVREDPENLWKFRIVSNAAALTGLREVTGSTTVKLLWEVLPDPQELDAHHLYVPNEESEAIRLLVRHQVRVECGLGFRLFGPSSGKSALGEHLVLSRTHTSRCTFELLRCPHQISAAGFAGFVQEKMPRKGSRTLSSLPVKTCIVVDDVHLGSLGMREQLRQVLDRGHVTAAPSQEGGAWRAPGLWLGAIDRDAGNTGERWLRHALALRHPDLSERSLIEVCTRFVLRWSVQVPSEEARLMLISQSFPDRVVQVVLEASSSFHRSSPFAARSPLLDLKRWFHSVAHGGAKSMTSPGTLQRMVWHEGMRQLGDCLPSLEDRGKLRQILEDAGLLLSEHAEDPCFLDNGEYLDLKDPASAQSALRRMLAGVLNTFGMPLVFFQEMALAVLSTTRAIQCAMPSEPAGALLLGWPHSGRKTCAQVAIQLAHATARCAHAEEVHRLRDDIQQFRATKSGMGLQCLGLIAQELLMADGSAVLEDIDDLVRGATPIQVPKRLQSSEGVDAVAEHPGTRLRGEERPEKFGGATRLAFLLCVSPTSKPEWFRSQVEKFPSLGSKISPVWIQPWSEDALVEVAQTSLMWEISEGTHTTQDIAESMEVVAAQMAASVSGAGHALSGGAGQYISAVLAARQFFKEQQASAEFGMVELLMKESDNMVLEFVKEIEEYAARNMEAEDGGAEPTLSAEAREGGAVEDSVECETEP</sequence>
<dbReference type="Pfam" id="PF12774">
    <property type="entry name" value="AAA_6"/>
    <property type="match status" value="1"/>
</dbReference>
<feature type="region of interest" description="Disordered" evidence="2">
    <location>
        <begin position="1238"/>
        <end position="1269"/>
    </location>
</feature>
<dbReference type="Proteomes" id="UP001642484">
    <property type="component" value="Unassembled WGS sequence"/>
</dbReference>
<keyword evidence="1" id="KW-0175">Coiled coil</keyword>
<dbReference type="InterPro" id="IPR026983">
    <property type="entry name" value="DHC"/>
</dbReference>
<dbReference type="Gene3D" id="3.40.50.300">
    <property type="entry name" value="P-loop containing nucleotide triphosphate hydrolases"/>
    <property type="match status" value="2"/>
</dbReference>
<proteinExistence type="predicted"/>
<dbReference type="PANTHER" id="PTHR45703:SF36">
    <property type="entry name" value="DYNEIN HEAVY CHAIN, CYTOPLASMIC"/>
    <property type="match status" value="1"/>
</dbReference>
<dbReference type="Gene3D" id="1.20.920.30">
    <property type="match status" value="1"/>
</dbReference>
<organism evidence="5 6">
    <name type="scientific">Durusdinium trenchii</name>
    <dbReference type="NCBI Taxonomy" id="1381693"/>
    <lineage>
        <taxon>Eukaryota</taxon>
        <taxon>Sar</taxon>
        <taxon>Alveolata</taxon>
        <taxon>Dinophyceae</taxon>
        <taxon>Suessiales</taxon>
        <taxon>Symbiodiniaceae</taxon>
        <taxon>Durusdinium</taxon>
    </lineage>
</organism>
<protein>
    <submittedName>
        <fullName evidence="5">Uncharacterized protein</fullName>
    </submittedName>
</protein>
<keyword evidence="6" id="KW-1185">Reference proteome</keyword>
<gene>
    <name evidence="5" type="ORF">CCMP2556_LOCUS19598</name>
</gene>
<dbReference type="EMBL" id="CAXAMN010011225">
    <property type="protein sequence ID" value="CAK9034678.1"/>
    <property type="molecule type" value="Genomic_DNA"/>
</dbReference>
<accession>A0ABP0L679</accession>
<reference evidence="5 6" key="1">
    <citation type="submission" date="2024-02" db="EMBL/GenBank/DDBJ databases">
        <authorList>
            <person name="Chen Y."/>
            <person name="Shah S."/>
            <person name="Dougan E. K."/>
            <person name="Thang M."/>
            <person name="Chan C."/>
        </authorList>
    </citation>
    <scope>NUCLEOTIDE SEQUENCE [LARGE SCALE GENOMIC DNA]</scope>
</reference>
<evidence type="ECO:0000259" key="4">
    <source>
        <dbReference type="Pfam" id="PF12780"/>
    </source>
</evidence>
<name>A0ABP0L679_9DINO</name>
<evidence type="ECO:0000256" key="2">
    <source>
        <dbReference type="SAM" id="MobiDB-lite"/>
    </source>
</evidence>
<dbReference type="InterPro" id="IPR024317">
    <property type="entry name" value="Dynein_heavy_chain_D4_dom"/>
</dbReference>
<feature type="region of interest" description="Disordered" evidence="2">
    <location>
        <begin position="1064"/>
        <end position="1086"/>
    </location>
</feature>
<comment type="caution">
    <text evidence="5">The sequence shown here is derived from an EMBL/GenBank/DDBJ whole genome shotgun (WGS) entry which is preliminary data.</text>
</comment>
<feature type="domain" description="Dynein heavy chain hydrolytic ATP-binding dynein motor region" evidence="3">
    <location>
        <begin position="22"/>
        <end position="161"/>
    </location>
</feature>
<evidence type="ECO:0000259" key="3">
    <source>
        <dbReference type="Pfam" id="PF12774"/>
    </source>
</evidence>
<feature type="compositionally biased region" description="Basic and acidic residues" evidence="2">
    <location>
        <begin position="1073"/>
        <end position="1086"/>
    </location>
</feature>
<dbReference type="InterPro" id="IPR027417">
    <property type="entry name" value="P-loop_NTPase"/>
</dbReference>
<dbReference type="InterPro" id="IPR035699">
    <property type="entry name" value="AAA_6"/>
</dbReference>
<feature type="domain" description="Dynein heavy chain AAA module D4" evidence="4">
    <location>
        <begin position="944"/>
        <end position="1170"/>
    </location>
</feature>
<evidence type="ECO:0000313" key="6">
    <source>
        <dbReference type="Proteomes" id="UP001642484"/>
    </source>
</evidence>
<evidence type="ECO:0000256" key="1">
    <source>
        <dbReference type="ARBA" id="ARBA00023054"/>
    </source>
</evidence>
<dbReference type="PANTHER" id="PTHR45703">
    <property type="entry name" value="DYNEIN HEAVY CHAIN"/>
    <property type="match status" value="1"/>
</dbReference>